<evidence type="ECO:0000256" key="1">
    <source>
        <dbReference type="SAM" id="Phobius"/>
    </source>
</evidence>
<proteinExistence type="predicted"/>
<name>A0ABR8W1A4_9MICO</name>
<sequence length="141" mass="15414">MPLTTALLMVGALLLVTVVIGLVWRAGDGRRRRAAGRLDVNRLGLEPGRATLVLFSTETCARCPQVRRMLHDVLAERDAIDVHDVDLTRRADLAAENRILSTPTTLLVDAQARVAARFVGVPRRDDIISALDELPALQETA</sequence>
<dbReference type="PROSITE" id="PS51354">
    <property type="entry name" value="GLUTAREDOXIN_2"/>
    <property type="match status" value="1"/>
</dbReference>
<feature type="transmembrane region" description="Helical" evidence="1">
    <location>
        <begin position="6"/>
        <end position="24"/>
    </location>
</feature>
<evidence type="ECO:0000313" key="4">
    <source>
        <dbReference type="Proteomes" id="UP000611521"/>
    </source>
</evidence>
<dbReference type="Gene3D" id="3.40.30.10">
    <property type="entry name" value="Glutaredoxin"/>
    <property type="match status" value="1"/>
</dbReference>
<dbReference type="RefSeq" id="WP_191711744.1">
    <property type="nucleotide sequence ID" value="NZ_JACSPX010000001.1"/>
</dbReference>
<dbReference type="InterPro" id="IPR036249">
    <property type="entry name" value="Thioredoxin-like_sf"/>
</dbReference>
<feature type="domain" description="Thioredoxin" evidence="2">
    <location>
        <begin position="49"/>
        <end position="132"/>
    </location>
</feature>
<dbReference type="EMBL" id="JACSPX010000001">
    <property type="protein sequence ID" value="MBD8010804.1"/>
    <property type="molecule type" value="Genomic_DNA"/>
</dbReference>
<evidence type="ECO:0000259" key="2">
    <source>
        <dbReference type="Pfam" id="PF00085"/>
    </source>
</evidence>
<gene>
    <name evidence="3" type="ORF">H9633_00650</name>
</gene>
<dbReference type="SUPFAM" id="SSF52833">
    <property type="entry name" value="Thioredoxin-like"/>
    <property type="match status" value="1"/>
</dbReference>
<dbReference type="Pfam" id="PF00085">
    <property type="entry name" value="Thioredoxin"/>
    <property type="match status" value="1"/>
</dbReference>
<keyword evidence="1" id="KW-0472">Membrane</keyword>
<keyword evidence="4" id="KW-1185">Reference proteome</keyword>
<comment type="caution">
    <text evidence="3">The sequence shown here is derived from an EMBL/GenBank/DDBJ whole genome shotgun (WGS) entry which is preliminary data.</text>
</comment>
<evidence type="ECO:0000313" key="3">
    <source>
        <dbReference type="EMBL" id="MBD8010804.1"/>
    </source>
</evidence>
<protein>
    <submittedName>
        <fullName evidence="3">Thioredoxin family protein</fullName>
    </submittedName>
</protein>
<organism evidence="3 4">
    <name type="scientific">Microbacterium commune</name>
    <dbReference type="NCBI Taxonomy" id="2762219"/>
    <lineage>
        <taxon>Bacteria</taxon>
        <taxon>Bacillati</taxon>
        <taxon>Actinomycetota</taxon>
        <taxon>Actinomycetes</taxon>
        <taxon>Micrococcales</taxon>
        <taxon>Microbacteriaceae</taxon>
        <taxon>Microbacterium</taxon>
    </lineage>
</organism>
<dbReference type="Proteomes" id="UP000611521">
    <property type="component" value="Unassembled WGS sequence"/>
</dbReference>
<dbReference type="InterPro" id="IPR013766">
    <property type="entry name" value="Thioredoxin_domain"/>
</dbReference>
<dbReference type="CDD" id="cd02947">
    <property type="entry name" value="TRX_family"/>
    <property type="match status" value="1"/>
</dbReference>
<keyword evidence="1" id="KW-1133">Transmembrane helix</keyword>
<reference evidence="3 4" key="1">
    <citation type="submission" date="2020-08" db="EMBL/GenBank/DDBJ databases">
        <title>A Genomic Blueprint of the Chicken Gut Microbiome.</title>
        <authorList>
            <person name="Gilroy R."/>
            <person name="Ravi A."/>
            <person name="Getino M."/>
            <person name="Pursley I."/>
            <person name="Horton D.L."/>
            <person name="Alikhan N.-F."/>
            <person name="Baker D."/>
            <person name="Gharbi K."/>
            <person name="Hall N."/>
            <person name="Watson M."/>
            <person name="Adriaenssens E.M."/>
            <person name="Foster-Nyarko E."/>
            <person name="Jarju S."/>
            <person name="Secka A."/>
            <person name="Antonio M."/>
            <person name="Oren A."/>
            <person name="Chaudhuri R."/>
            <person name="La Ragione R.M."/>
            <person name="Hildebrand F."/>
            <person name="Pallen M.J."/>
        </authorList>
    </citation>
    <scope>NUCLEOTIDE SEQUENCE [LARGE SCALE GENOMIC DNA]</scope>
    <source>
        <strain evidence="3 4">Re1</strain>
    </source>
</reference>
<keyword evidence="1" id="KW-0812">Transmembrane</keyword>
<accession>A0ABR8W1A4</accession>